<evidence type="ECO:0000313" key="1">
    <source>
        <dbReference type="WBParaSite" id="ASIM_0000830501-mRNA-1"/>
    </source>
</evidence>
<proteinExistence type="predicted"/>
<dbReference type="WBParaSite" id="ASIM_0000830501-mRNA-1">
    <property type="protein sequence ID" value="ASIM_0000830501-mRNA-1"/>
    <property type="gene ID" value="ASIM_0000830501"/>
</dbReference>
<reference evidence="1" key="1">
    <citation type="submission" date="2017-02" db="UniProtKB">
        <authorList>
            <consortium name="WormBaseParasite"/>
        </authorList>
    </citation>
    <scope>IDENTIFICATION</scope>
</reference>
<dbReference type="AlphaFoldDB" id="A0A0M3JKX8"/>
<protein>
    <submittedName>
        <fullName evidence="1">Uncharacterized protein</fullName>
    </submittedName>
</protein>
<organism evidence="1">
    <name type="scientific">Anisakis simplex</name>
    <name type="common">Herring worm</name>
    <dbReference type="NCBI Taxonomy" id="6269"/>
    <lineage>
        <taxon>Eukaryota</taxon>
        <taxon>Metazoa</taxon>
        <taxon>Ecdysozoa</taxon>
        <taxon>Nematoda</taxon>
        <taxon>Chromadorea</taxon>
        <taxon>Rhabditida</taxon>
        <taxon>Spirurina</taxon>
        <taxon>Ascaridomorpha</taxon>
        <taxon>Ascaridoidea</taxon>
        <taxon>Anisakidae</taxon>
        <taxon>Anisakis</taxon>
        <taxon>Anisakis simplex complex</taxon>
    </lineage>
</organism>
<name>A0A0M3JKX8_ANISI</name>
<accession>A0A0M3JKX8</accession>
<sequence>LVSDLRWRRWIRRGIVVIGRCGAYGRCRVVVVVGVDIDIE</sequence>